<protein>
    <submittedName>
        <fullName evidence="1">Uncharacterized protein</fullName>
    </submittedName>
</protein>
<organism evidence="1 2">
    <name type="scientific">Daucus carota subsp. sativus</name>
    <name type="common">Carrot</name>
    <dbReference type="NCBI Taxonomy" id="79200"/>
    <lineage>
        <taxon>Eukaryota</taxon>
        <taxon>Viridiplantae</taxon>
        <taxon>Streptophyta</taxon>
        <taxon>Embryophyta</taxon>
        <taxon>Tracheophyta</taxon>
        <taxon>Spermatophyta</taxon>
        <taxon>Magnoliopsida</taxon>
        <taxon>eudicotyledons</taxon>
        <taxon>Gunneridae</taxon>
        <taxon>Pentapetalae</taxon>
        <taxon>asterids</taxon>
        <taxon>campanulids</taxon>
        <taxon>Apiales</taxon>
        <taxon>Apiaceae</taxon>
        <taxon>Apioideae</taxon>
        <taxon>Scandiceae</taxon>
        <taxon>Daucinae</taxon>
        <taxon>Daucus</taxon>
        <taxon>Daucus sect. Daucus</taxon>
    </lineage>
</organism>
<evidence type="ECO:0000313" key="1">
    <source>
        <dbReference type="EMBL" id="WOH11642.1"/>
    </source>
</evidence>
<evidence type="ECO:0000313" key="2">
    <source>
        <dbReference type="Proteomes" id="UP000077755"/>
    </source>
</evidence>
<dbReference type="AlphaFoldDB" id="A0A175YM09"/>
<accession>A0A175YM09</accession>
<sequence>MRRGLPDSLPISKHQTLIKGASKQRGRGPGVNNMINSQEPLLAPRKAPLVALDAQVEVKY</sequence>
<keyword evidence="2" id="KW-1185">Reference proteome</keyword>
<dbReference type="EMBL" id="CP093350">
    <property type="protein sequence ID" value="WOH11642.1"/>
    <property type="molecule type" value="Genomic_DNA"/>
</dbReference>
<gene>
    <name evidence="1" type="ORF">DCAR_0831132</name>
</gene>
<reference evidence="1" key="1">
    <citation type="journal article" date="2016" name="Nat. Genet.">
        <title>A high-quality carrot genome assembly provides new insights into carotenoid accumulation and asterid genome evolution.</title>
        <authorList>
            <person name="Iorizzo M."/>
            <person name="Ellison S."/>
            <person name="Senalik D."/>
            <person name="Zeng P."/>
            <person name="Satapoomin P."/>
            <person name="Huang J."/>
            <person name="Bowman M."/>
            <person name="Iovene M."/>
            <person name="Sanseverino W."/>
            <person name="Cavagnaro P."/>
            <person name="Yildiz M."/>
            <person name="Macko-Podgorni A."/>
            <person name="Moranska E."/>
            <person name="Grzebelus E."/>
            <person name="Grzebelus D."/>
            <person name="Ashrafi H."/>
            <person name="Zheng Z."/>
            <person name="Cheng S."/>
            <person name="Spooner D."/>
            <person name="Van Deynze A."/>
            <person name="Simon P."/>
        </authorList>
    </citation>
    <scope>NUCLEOTIDE SEQUENCE</scope>
    <source>
        <tissue evidence="1">Leaf</tissue>
    </source>
</reference>
<reference evidence="1" key="2">
    <citation type="submission" date="2022-03" db="EMBL/GenBank/DDBJ databases">
        <title>Draft title - Genomic analysis of global carrot germplasm unveils the trajectory of domestication and the origin of high carotenoid orange carrot.</title>
        <authorList>
            <person name="Iorizzo M."/>
            <person name="Ellison S."/>
            <person name="Senalik D."/>
            <person name="Macko-Podgorni A."/>
            <person name="Grzebelus D."/>
            <person name="Bostan H."/>
            <person name="Rolling W."/>
            <person name="Curaba J."/>
            <person name="Simon P."/>
        </authorList>
    </citation>
    <scope>NUCLEOTIDE SEQUENCE</scope>
    <source>
        <tissue evidence="1">Leaf</tissue>
    </source>
</reference>
<dbReference type="Proteomes" id="UP000077755">
    <property type="component" value="Chromosome 8"/>
</dbReference>
<proteinExistence type="predicted"/>
<dbReference type="Gramene" id="KZM84290">
    <property type="protein sequence ID" value="KZM84290"/>
    <property type="gene ID" value="DCAR_028416"/>
</dbReference>
<name>A0A175YM09_DAUCS</name>